<protein>
    <submittedName>
        <fullName evidence="1">DUF4304 domain-containing protein</fullName>
    </submittedName>
</protein>
<reference evidence="1 2" key="1">
    <citation type="submission" date="2019-09" db="EMBL/GenBank/DDBJ databases">
        <title>Complete Genome Sequence of Janibacter melonis M714 with both human health impact and industrial applications.</title>
        <authorList>
            <person name="Jin M."/>
            <person name="Zhao Q.R."/>
        </authorList>
    </citation>
    <scope>NUCLEOTIDE SEQUENCE [LARGE SCALE GENOMIC DNA]</scope>
    <source>
        <strain evidence="1 2">M714</strain>
    </source>
</reference>
<evidence type="ECO:0000313" key="2">
    <source>
        <dbReference type="Proteomes" id="UP000271708"/>
    </source>
</evidence>
<dbReference type="Pfam" id="PF14137">
    <property type="entry name" value="DUF4304"/>
    <property type="match status" value="1"/>
</dbReference>
<proteinExistence type="predicted"/>
<gene>
    <name evidence="1" type="ORF">EEW87_17360</name>
</gene>
<organism evidence="1 2">
    <name type="scientific">Janibacter melonis</name>
    <dbReference type="NCBI Taxonomy" id="262209"/>
    <lineage>
        <taxon>Bacteria</taxon>
        <taxon>Bacillati</taxon>
        <taxon>Actinomycetota</taxon>
        <taxon>Actinomycetes</taxon>
        <taxon>Micrococcales</taxon>
        <taxon>Intrasporangiaceae</taxon>
        <taxon>Janibacter</taxon>
    </lineage>
</organism>
<dbReference type="EMBL" id="CP044548">
    <property type="protein sequence ID" value="QGX08689.1"/>
    <property type="molecule type" value="Genomic_DNA"/>
</dbReference>
<name>A0A650GF99_9MICO</name>
<sequence>MRTTWHPDAVRARDSLKQALRDDFVPTLRAAGFKGTYPTWRLHTGDTVAVVTVLAGQYNEGTYGTFEVMMSVVTPAYKEWLEAKYLRHGWKPRKPGREQVWDGIARMTLTPLNPRDGRHDWTIDSVADAQTAARQMTETLNADQLANLLRLTDPAELLTDLTAITNLPLTKFRDNRWHWDTGRPDALIAHAVLLSDHGGPEFDAACERLERWENPDPHLTGLTRHVADAAQWARARAARLAGERKALTS</sequence>
<evidence type="ECO:0000313" key="1">
    <source>
        <dbReference type="EMBL" id="QGX08689.1"/>
    </source>
</evidence>
<accession>A0A650GF99</accession>
<dbReference type="AlphaFoldDB" id="A0A650GF99"/>
<dbReference type="KEGG" id="jme:EEW87_17360"/>
<dbReference type="Proteomes" id="UP000271708">
    <property type="component" value="Chromosome"/>
</dbReference>
<dbReference type="InterPro" id="IPR025412">
    <property type="entry name" value="DUF4304"/>
</dbReference>